<evidence type="ECO:0000313" key="1">
    <source>
        <dbReference type="EMBL" id="GIY43317.1"/>
    </source>
</evidence>
<dbReference type="AlphaFoldDB" id="A0AAV4TEM3"/>
<reference evidence="1 2" key="1">
    <citation type="submission" date="2021-06" db="EMBL/GenBank/DDBJ databases">
        <title>Caerostris extrusa draft genome.</title>
        <authorList>
            <person name="Kono N."/>
            <person name="Arakawa K."/>
        </authorList>
    </citation>
    <scope>NUCLEOTIDE SEQUENCE [LARGE SCALE GENOMIC DNA]</scope>
</reference>
<keyword evidence="2" id="KW-1185">Reference proteome</keyword>
<organism evidence="1 2">
    <name type="scientific">Caerostris extrusa</name>
    <name type="common">Bark spider</name>
    <name type="synonym">Caerostris bankana</name>
    <dbReference type="NCBI Taxonomy" id="172846"/>
    <lineage>
        <taxon>Eukaryota</taxon>
        <taxon>Metazoa</taxon>
        <taxon>Ecdysozoa</taxon>
        <taxon>Arthropoda</taxon>
        <taxon>Chelicerata</taxon>
        <taxon>Arachnida</taxon>
        <taxon>Araneae</taxon>
        <taxon>Araneomorphae</taxon>
        <taxon>Entelegynae</taxon>
        <taxon>Araneoidea</taxon>
        <taxon>Araneidae</taxon>
        <taxon>Caerostris</taxon>
    </lineage>
</organism>
<proteinExistence type="predicted"/>
<evidence type="ECO:0000313" key="2">
    <source>
        <dbReference type="Proteomes" id="UP001054945"/>
    </source>
</evidence>
<gene>
    <name evidence="1" type="ORF">CEXT_250211</name>
</gene>
<name>A0AAV4TEM3_CAEEX</name>
<sequence>MHFSCPLLTATVTRETEYHSDIPGFWASMSFVSETEYSITEKELSVRMGTISGFCRNPNSQITQDFGAQKRFVFTFPGFVFANKFQNNIRFQNGVLFNGMHSKWFHLAVFRIYDARSSAFPLKSLLSYG</sequence>
<dbReference type="Proteomes" id="UP001054945">
    <property type="component" value="Unassembled WGS sequence"/>
</dbReference>
<protein>
    <submittedName>
        <fullName evidence="1">Uncharacterized protein</fullName>
    </submittedName>
</protein>
<accession>A0AAV4TEM3</accession>
<dbReference type="EMBL" id="BPLR01010960">
    <property type="protein sequence ID" value="GIY43317.1"/>
    <property type="molecule type" value="Genomic_DNA"/>
</dbReference>
<comment type="caution">
    <text evidence="1">The sequence shown here is derived from an EMBL/GenBank/DDBJ whole genome shotgun (WGS) entry which is preliminary data.</text>
</comment>